<protein>
    <recommendedName>
        <fullName evidence="4">Lipoprotein</fullName>
    </recommendedName>
</protein>
<feature type="signal peptide" evidence="1">
    <location>
        <begin position="1"/>
        <end position="25"/>
    </location>
</feature>
<accession>A0A0A0D1I4</accession>
<feature type="chain" id="PRO_5001960694" description="Lipoprotein" evidence="1">
    <location>
        <begin position="26"/>
        <end position="123"/>
    </location>
</feature>
<dbReference type="Proteomes" id="UP000029995">
    <property type="component" value="Unassembled WGS sequence"/>
</dbReference>
<organism evidence="2 3">
    <name type="scientific">Inquilinus limosus MP06</name>
    <dbReference type="NCBI Taxonomy" id="1398085"/>
    <lineage>
        <taxon>Bacteria</taxon>
        <taxon>Pseudomonadati</taxon>
        <taxon>Pseudomonadota</taxon>
        <taxon>Alphaproteobacteria</taxon>
        <taxon>Rhodospirillales</taxon>
        <taxon>Rhodospirillaceae</taxon>
        <taxon>Inquilinus</taxon>
    </lineage>
</organism>
<evidence type="ECO:0008006" key="4">
    <source>
        <dbReference type="Google" id="ProtNLM"/>
    </source>
</evidence>
<reference evidence="2 3" key="1">
    <citation type="submission" date="2014-01" db="EMBL/GenBank/DDBJ databases">
        <title>Genome sequence determination for a cystic fibrosis isolate, Inquilinus limosus.</title>
        <authorList>
            <person name="Pino M."/>
            <person name="Di Conza J."/>
            <person name="Gutkind G."/>
        </authorList>
    </citation>
    <scope>NUCLEOTIDE SEQUENCE [LARGE SCALE GENOMIC DNA]</scope>
    <source>
        <strain evidence="2 3">MP06</strain>
    </source>
</reference>
<dbReference type="OrthoDB" id="7353229at2"/>
<name>A0A0A0D1I4_9PROT</name>
<evidence type="ECO:0000313" key="3">
    <source>
        <dbReference type="Proteomes" id="UP000029995"/>
    </source>
</evidence>
<dbReference type="PROSITE" id="PS51257">
    <property type="entry name" value="PROKAR_LIPOPROTEIN"/>
    <property type="match status" value="1"/>
</dbReference>
<gene>
    <name evidence="2" type="ORF">P409_24635</name>
</gene>
<proteinExistence type="predicted"/>
<sequence>MPFPKSLTVAAALLLLAACAEPQSAESVSAAARDNFGKRIAPYQDHPLAEMVADLGLPDRDTPTSEGGRKLVWERHDTKTIQDQVLPQVCTVTALTNSQDVVFFVLAGGNTLYCSEVFGAKPA</sequence>
<dbReference type="RefSeq" id="WP_034844806.1">
    <property type="nucleotide sequence ID" value="NZ_JANX01000419.1"/>
</dbReference>
<evidence type="ECO:0000256" key="1">
    <source>
        <dbReference type="SAM" id="SignalP"/>
    </source>
</evidence>
<comment type="caution">
    <text evidence="2">The sequence shown here is derived from an EMBL/GenBank/DDBJ whole genome shotgun (WGS) entry which is preliminary data.</text>
</comment>
<dbReference type="EMBL" id="JANX01000419">
    <property type="protein sequence ID" value="KGM31889.1"/>
    <property type="molecule type" value="Genomic_DNA"/>
</dbReference>
<evidence type="ECO:0000313" key="2">
    <source>
        <dbReference type="EMBL" id="KGM31889.1"/>
    </source>
</evidence>
<keyword evidence="1" id="KW-0732">Signal</keyword>
<dbReference type="AlphaFoldDB" id="A0A0A0D1I4"/>